<protein>
    <submittedName>
        <fullName evidence="1">Uncharacterized protein</fullName>
    </submittedName>
</protein>
<proteinExistence type="predicted"/>
<organism evidence="1">
    <name type="scientific">Menopon gallinae</name>
    <name type="common">poultry shaft louse</name>
    <dbReference type="NCBI Taxonomy" id="328185"/>
    <lineage>
        <taxon>Eukaryota</taxon>
        <taxon>Metazoa</taxon>
        <taxon>Ecdysozoa</taxon>
        <taxon>Arthropoda</taxon>
        <taxon>Hexapoda</taxon>
        <taxon>Insecta</taxon>
        <taxon>Pterygota</taxon>
        <taxon>Neoptera</taxon>
        <taxon>Paraneoptera</taxon>
        <taxon>Psocodea</taxon>
        <taxon>Troctomorpha</taxon>
        <taxon>Phthiraptera</taxon>
        <taxon>Amblycera</taxon>
        <taxon>Menoponidae</taxon>
        <taxon>Menopon</taxon>
    </lineage>
</organism>
<comment type="caution">
    <text evidence="1">The sequence shown here is derived from an EMBL/GenBank/DDBJ whole genome shotgun (WGS) entry which is preliminary data.</text>
</comment>
<sequence>MGTAREEVEEASISIRRKNCSFRRGGRPNAAGNAICSEFEIRMTPGIDESSAEKSPTSHPKNCHWVMATAAAAMDQEEFGIKSAAAEDDCKKFIVLLEMKDWLTLNRRHEEVMHRSTTSRCGWGCSTYRPDGDPGA</sequence>
<reference evidence="1" key="1">
    <citation type="journal article" date="2024" name="Gigascience">
        <title>Chromosome-level genome of the poultry shaft louse Menopon gallinae provides insight into the host-switching and adaptive evolution of parasitic lice.</title>
        <authorList>
            <person name="Xu Y."/>
            <person name="Ma L."/>
            <person name="Liu S."/>
            <person name="Liang Y."/>
            <person name="Liu Q."/>
            <person name="He Z."/>
            <person name="Tian L."/>
            <person name="Duan Y."/>
            <person name="Cai W."/>
            <person name="Li H."/>
            <person name="Song F."/>
        </authorList>
    </citation>
    <scope>NUCLEOTIDE SEQUENCE</scope>
    <source>
        <strain evidence="1">Cailab_2023a</strain>
    </source>
</reference>
<gene>
    <name evidence="1" type="ORF">PYX00_007273</name>
</gene>
<accession>A0AAW2HIH9</accession>
<dbReference type="EMBL" id="JARGDH010000004">
    <property type="protein sequence ID" value="KAL0269595.1"/>
    <property type="molecule type" value="Genomic_DNA"/>
</dbReference>
<dbReference type="AlphaFoldDB" id="A0AAW2HIH9"/>
<name>A0AAW2HIH9_9NEOP</name>
<evidence type="ECO:0000313" key="1">
    <source>
        <dbReference type="EMBL" id="KAL0269595.1"/>
    </source>
</evidence>